<accession>A0ACC2G8V8</accession>
<dbReference type="EMBL" id="CM055743">
    <property type="protein sequence ID" value="KAJ8000061.1"/>
    <property type="molecule type" value="Genomic_DNA"/>
</dbReference>
<comment type="caution">
    <text evidence="1">The sequence shown here is derived from an EMBL/GenBank/DDBJ whole genome shotgun (WGS) entry which is preliminary data.</text>
</comment>
<dbReference type="Proteomes" id="UP001157502">
    <property type="component" value="Chromosome 16"/>
</dbReference>
<evidence type="ECO:0000313" key="2">
    <source>
        <dbReference type="Proteomes" id="UP001157502"/>
    </source>
</evidence>
<organism evidence="1 2">
    <name type="scientific">Dallia pectoralis</name>
    <name type="common">Alaska blackfish</name>
    <dbReference type="NCBI Taxonomy" id="75939"/>
    <lineage>
        <taxon>Eukaryota</taxon>
        <taxon>Metazoa</taxon>
        <taxon>Chordata</taxon>
        <taxon>Craniata</taxon>
        <taxon>Vertebrata</taxon>
        <taxon>Euteleostomi</taxon>
        <taxon>Actinopterygii</taxon>
        <taxon>Neopterygii</taxon>
        <taxon>Teleostei</taxon>
        <taxon>Protacanthopterygii</taxon>
        <taxon>Esociformes</taxon>
        <taxon>Umbridae</taxon>
        <taxon>Dallia</taxon>
    </lineage>
</organism>
<name>A0ACC2G8V8_DALPE</name>
<protein>
    <submittedName>
        <fullName evidence="1">Uncharacterized protein</fullName>
    </submittedName>
</protein>
<evidence type="ECO:0000313" key="1">
    <source>
        <dbReference type="EMBL" id="KAJ8000061.1"/>
    </source>
</evidence>
<gene>
    <name evidence="1" type="ORF">DPEC_G00200930</name>
</gene>
<reference evidence="1" key="1">
    <citation type="submission" date="2021-05" db="EMBL/GenBank/DDBJ databases">
        <authorList>
            <person name="Pan Q."/>
            <person name="Jouanno E."/>
            <person name="Zahm M."/>
            <person name="Klopp C."/>
            <person name="Cabau C."/>
            <person name="Louis A."/>
            <person name="Berthelot C."/>
            <person name="Parey E."/>
            <person name="Roest Crollius H."/>
            <person name="Montfort J."/>
            <person name="Robinson-Rechavi M."/>
            <person name="Bouchez O."/>
            <person name="Lampietro C."/>
            <person name="Lopez Roques C."/>
            <person name="Donnadieu C."/>
            <person name="Postlethwait J."/>
            <person name="Bobe J."/>
            <person name="Dillon D."/>
            <person name="Chandos A."/>
            <person name="von Hippel F."/>
            <person name="Guiguen Y."/>
        </authorList>
    </citation>
    <scope>NUCLEOTIDE SEQUENCE</scope>
    <source>
        <strain evidence="1">YG-Jan2019</strain>
    </source>
</reference>
<keyword evidence="2" id="KW-1185">Reference proteome</keyword>
<sequence>METDERMPQGLLAGGSIWPVRRSVAQVDRDPEAVGVSSTRARPRVYQLSLTSPHLFSSLDAFFPFAVANFSQVSLHPGKGWRQNTEALNRTGCHGTPRGGRLDAKSLGARDARSSGGFHTDDWPRVGGVAFGRTGLKMDARWRGRQG</sequence>
<proteinExistence type="predicted"/>